<evidence type="ECO:0000256" key="1">
    <source>
        <dbReference type="ARBA" id="ARBA00004167"/>
    </source>
</evidence>
<dbReference type="Pfam" id="PF22618">
    <property type="entry name" value="RskA_N"/>
    <property type="match status" value="1"/>
</dbReference>
<evidence type="ECO:0000256" key="6">
    <source>
        <dbReference type="ARBA" id="ARBA00023015"/>
    </source>
</evidence>
<dbReference type="InterPro" id="IPR053877">
    <property type="entry name" value="RskA_N"/>
</dbReference>
<dbReference type="PANTHER" id="PTHR37461:SF1">
    <property type="entry name" value="ANTI-SIGMA-K FACTOR RSKA"/>
    <property type="match status" value="1"/>
</dbReference>
<dbReference type="OrthoDB" id="153510at2"/>
<keyword evidence="8" id="KW-0804">Transcription</keyword>
<evidence type="ECO:0000256" key="11">
    <source>
        <dbReference type="SAM" id="MobiDB-lite"/>
    </source>
</evidence>
<comment type="subcellular location">
    <subcellularLocation>
        <location evidence="2">Cell membrane</location>
    </subcellularLocation>
    <subcellularLocation>
        <location evidence="1">Membrane</location>
        <topology evidence="1">Single-pass membrane protein</topology>
    </subcellularLocation>
</comment>
<proteinExistence type="predicted"/>
<feature type="transmembrane region" description="Helical" evidence="12">
    <location>
        <begin position="97"/>
        <end position="118"/>
    </location>
</feature>
<comment type="caution">
    <text evidence="15">The sequence shown here is derived from an EMBL/GenBank/DDBJ whole genome shotgun (WGS) entry which is preliminary data.</text>
</comment>
<keyword evidence="3" id="KW-1003">Cell membrane</keyword>
<evidence type="ECO:0000256" key="5">
    <source>
        <dbReference type="ARBA" id="ARBA00022989"/>
    </source>
</evidence>
<evidence type="ECO:0000256" key="12">
    <source>
        <dbReference type="SAM" id="Phobius"/>
    </source>
</evidence>
<gene>
    <name evidence="15" type="ORF">D5S19_24325</name>
</gene>
<evidence type="ECO:0000259" key="14">
    <source>
        <dbReference type="Pfam" id="PF22618"/>
    </source>
</evidence>
<dbReference type="Pfam" id="PF10099">
    <property type="entry name" value="RskA_C"/>
    <property type="match status" value="1"/>
</dbReference>
<evidence type="ECO:0000256" key="9">
    <source>
        <dbReference type="ARBA" id="ARBA00029829"/>
    </source>
</evidence>
<reference evidence="15 16" key="1">
    <citation type="submission" date="2018-09" db="EMBL/GenBank/DDBJ databases">
        <title>YIM PH 21725 draft genome.</title>
        <authorList>
            <person name="Miao C."/>
        </authorList>
    </citation>
    <scope>NUCLEOTIDE SEQUENCE [LARGE SCALE GENOMIC DNA]</scope>
    <source>
        <strain evidence="16">YIM PH21725</strain>
    </source>
</reference>
<evidence type="ECO:0000256" key="4">
    <source>
        <dbReference type="ARBA" id="ARBA00022692"/>
    </source>
</evidence>
<dbReference type="EMBL" id="QZFV01000111">
    <property type="protein sequence ID" value="RJQ81095.1"/>
    <property type="molecule type" value="Genomic_DNA"/>
</dbReference>
<protein>
    <recommendedName>
        <fullName evidence="10">Regulator of SigK</fullName>
    </recommendedName>
    <alternativeName>
        <fullName evidence="9">Sigma-K anti-sigma factor RskA</fullName>
    </alternativeName>
</protein>
<dbReference type="GO" id="GO:0005886">
    <property type="term" value="C:plasma membrane"/>
    <property type="evidence" value="ECO:0007669"/>
    <property type="project" value="UniProtKB-SubCell"/>
</dbReference>
<keyword evidence="5 12" id="KW-1133">Transmembrane helix</keyword>
<feature type="region of interest" description="Disordered" evidence="11">
    <location>
        <begin position="72"/>
        <end position="94"/>
    </location>
</feature>
<dbReference type="PANTHER" id="PTHR37461">
    <property type="entry name" value="ANTI-SIGMA-K FACTOR RSKA"/>
    <property type="match status" value="1"/>
</dbReference>
<dbReference type="RefSeq" id="WP_120025710.1">
    <property type="nucleotide sequence ID" value="NZ_QZFV01000111.1"/>
</dbReference>
<evidence type="ECO:0000256" key="2">
    <source>
        <dbReference type="ARBA" id="ARBA00004236"/>
    </source>
</evidence>
<evidence type="ECO:0000256" key="8">
    <source>
        <dbReference type="ARBA" id="ARBA00023163"/>
    </source>
</evidence>
<dbReference type="Proteomes" id="UP000285112">
    <property type="component" value="Unassembled WGS sequence"/>
</dbReference>
<dbReference type="InterPro" id="IPR051474">
    <property type="entry name" value="Anti-sigma-K/W_factor"/>
</dbReference>
<organism evidence="15 16">
    <name type="scientific">Amycolatopsis panacis</name>
    <dbReference type="NCBI Taxonomy" id="2340917"/>
    <lineage>
        <taxon>Bacteria</taxon>
        <taxon>Bacillati</taxon>
        <taxon>Actinomycetota</taxon>
        <taxon>Actinomycetes</taxon>
        <taxon>Pseudonocardiales</taxon>
        <taxon>Pseudonocardiaceae</taxon>
        <taxon>Amycolatopsis</taxon>
    </lineage>
</organism>
<keyword evidence="16" id="KW-1185">Reference proteome</keyword>
<sequence>MTTPEMHMLAGAYALDALDEVERAQFRRHLAQCESCAQEVRELSATAARLGAAMDDAPPPELKQQVLAEMRTTRQLPPQSRPEPGERQRNPRRRPMIITAAAAVVGLAAAGVFGGIALHTQDRLDTAQSQLSQARDRYRPVAELLAAPDLRTEHVGMPGGAGGTVLASRLLDRMVFQEAQLPPAPAGKVYQAWLMGPTLAPRPAGLLPGGPSGSLVVADGLSGAQQFALSVEPAGGSPTGAPTGNVVLTAEMPA</sequence>
<accession>A0A419HVX1</accession>
<dbReference type="Gene3D" id="1.10.10.1320">
    <property type="entry name" value="Anti-sigma factor, zinc-finger domain"/>
    <property type="match status" value="1"/>
</dbReference>
<feature type="domain" description="Anti-sigma-K factor RskA N-terminal" evidence="14">
    <location>
        <begin position="8"/>
        <end position="43"/>
    </location>
</feature>
<evidence type="ECO:0000256" key="3">
    <source>
        <dbReference type="ARBA" id="ARBA00022475"/>
    </source>
</evidence>
<dbReference type="InterPro" id="IPR018764">
    <property type="entry name" value="RskA_C"/>
</dbReference>
<dbReference type="GO" id="GO:0016989">
    <property type="term" value="F:sigma factor antagonist activity"/>
    <property type="evidence" value="ECO:0007669"/>
    <property type="project" value="TreeGrafter"/>
</dbReference>
<dbReference type="AlphaFoldDB" id="A0A419HVX1"/>
<feature type="domain" description="Anti-sigma K factor RskA C-terminal" evidence="13">
    <location>
        <begin position="99"/>
        <end position="246"/>
    </location>
</feature>
<keyword evidence="6" id="KW-0805">Transcription regulation</keyword>
<name>A0A419HVX1_9PSEU</name>
<keyword evidence="4 12" id="KW-0812">Transmembrane</keyword>
<dbReference type="GO" id="GO:0006417">
    <property type="term" value="P:regulation of translation"/>
    <property type="evidence" value="ECO:0007669"/>
    <property type="project" value="TreeGrafter"/>
</dbReference>
<evidence type="ECO:0000256" key="7">
    <source>
        <dbReference type="ARBA" id="ARBA00023136"/>
    </source>
</evidence>
<evidence type="ECO:0000259" key="13">
    <source>
        <dbReference type="Pfam" id="PF10099"/>
    </source>
</evidence>
<evidence type="ECO:0000256" key="10">
    <source>
        <dbReference type="ARBA" id="ARBA00030803"/>
    </source>
</evidence>
<dbReference type="InterPro" id="IPR041916">
    <property type="entry name" value="Anti_sigma_zinc_sf"/>
</dbReference>
<evidence type="ECO:0000313" key="16">
    <source>
        <dbReference type="Proteomes" id="UP000285112"/>
    </source>
</evidence>
<keyword evidence="7 12" id="KW-0472">Membrane</keyword>
<evidence type="ECO:0000313" key="15">
    <source>
        <dbReference type="EMBL" id="RJQ81095.1"/>
    </source>
</evidence>